<comment type="caution">
    <text evidence="7">The sequence shown here is derived from an EMBL/GenBank/DDBJ whole genome shotgun (WGS) entry which is preliminary data.</text>
</comment>
<keyword evidence="8" id="KW-1185">Reference proteome</keyword>
<evidence type="ECO:0000256" key="1">
    <source>
        <dbReference type="ARBA" id="ARBA00007625"/>
    </source>
</evidence>
<feature type="repeat" description="WD" evidence="6">
    <location>
        <begin position="99"/>
        <end position="139"/>
    </location>
</feature>
<dbReference type="Proteomes" id="UP000789831">
    <property type="component" value="Unassembled WGS sequence"/>
</dbReference>
<accession>A0A9N8V4I1</accession>
<evidence type="ECO:0000256" key="6">
    <source>
        <dbReference type="PROSITE-ProRule" id="PRU00221"/>
    </source>
</evidence>
<dbReference type="Pfam" id="PF00400">
    <property type="entry name" value="WD40"/>
    <property type="match status" value="3"/>
</dbReference>
<dbReference type="InterPro" id="IPR036322">
    <property type="entry name" value="WD40_repeat_dom_sf"/>
</dbReference>
<gene>
    <name evidence="7" type="ORF">AGERDE_LOCUS1178</name>
</gene>
<keyword evidence="3" id="KW-0677">Repeat</keyword>
<dbReference type="PROSITE" id="PS50082">
    <property type="entry name" value="WD_REPEATS_2"/>
    <property type="match status" value="2"/>
</dbReference>
<evidence type="ECO:0000256" key="2">
    <source>
        <dbReference type="ARBA" id="ARBA00022574"/>
    </source>
</evidence>
<dbReference type="PROSITE" id="PS50294">
    <property type="entry name" value="WD_REPEATS_REGION"/>
    <property type="match status" value="1"/>
</dbReference>
<feature type="repeat" description="WD" evidence="6">
    <location>
        <begin position="140"/>
        <end position="174"/>
    </location>
</feature>
<dbReference type="InterPro" id="IPR001680">
    <property type="entry name" value="WD40_rpt"/>
</dbReference>
<evidence type="ECO:0000313" key="8">
    <source>
        <dbReference type="Proteomes" id="UP000789831"/>
    </source>
</evidence>
<dbReference type="InterPro" id="IPR015943">
    <property type="entry name" value="WD40/YVTN_repeat-like_dom_sf"/>
</dbReference>
<proteinExistence type="inferred from homology"/>
<reference evidence="7" key="1">
    <citation type="submission" date="2021-06" db="EMBL/GenBank/DDBJ databases">
        <authorList>
            <person name="Kallberg Y."/>
            <person name="Tangrot J."/>
            <person name="Rosling A."/>
        </authorList>
    </citation>
    <scope>NUCLEOTIDE SEQUENCE</scope>
    <source>
        <strain evidence="7">MT106</strain>
    </source>
</reference>
<dbReference type="PANTHER" id="PTHR44019">
    <property type="entry name" value="WD REPEAT-CONTAINING PROTEIN 55"/>
    <property type="match status" value="1"/>
</dbReference>
<dbReference type="PANTHER" id="PTHR44019:SF20">
    <property type="entry name" value="WD REPEAT-CONTAINING PROTEIN 55"/>
    <property type="match status" value="1"/>
</dbReference>
<evidence type="ECO:0000256" key="5">
    <source>
        <dbReference type="ARBA" id="ARBA00039514"/>
    </source>
</evidence>
<sequence>MNSTESQVPNPLEFEDQVFDFAFHPSENIIATGLITGEVFCFRYNQDENIENENLLKIRPHRKSCRGLEFNLDGSGNVSKDKSIQVIDVSTGGILVTKHNAHDGPINCVQQLNQYVLATGDDDGVIKLWDTRQGNETMEYSEHEDFISDLAFSAEHKTLVSTSGDGTLSVYDIRRPNLDGRKAVVGSQEGILNLFNWGNWGDCNDRFPGHPNSIDTIVKITEDLICTGSSDGIIRAVGILPNKFKGVIGDHGNDMPIERIRLSHDQNYLASCSHDNTIHGYY</sequence>
<dbReference type="InterPro" id="IPR050505">
    <property type="entry name" value="WDR55/POC1"/>
</dbReference>
<dbReference type="PROSITE" id="PS00678">
    <property type="entry name" value="WD_REPEATS_1"/>
    <property type="match status" value="1"/>
</dbReference>
<organism evidence="7 8">
    <name type="scientific">Ambispora gerdemannii</name>
    <dbReference type="NCBI Taxonomy" id="144530"/>
    <lineage>
        <taxon>Eukaryota</taxon>
        <taxon>Fungi</taxon>
        <taxon>Fungi incertae sedis</taxon>
        <taxon>Mucoromycota</taxon>
        <taxon>Glomeromycotina</taxon>
        <taxon>Glomeromycetes</taxon>
        <taxon>Archaeosporales</taxon>
        <taxon>Ambisporaceae</taxon>
        <taxon>Ambispora</taxon>
    </lineage>
</organism>
<evidence type="ECO:0000256" key="4">
    <source>
        <dbReference type="ARBA" id="ARBA00039238"/>
    </source>
</evidence>
<dbReference type="InterPro" id="IPR019775">
    <property type="entry name" value="WD40_repeat_CS"/>
</dbReference>
<comment type="similarity">
    <text evidence="1">Belongs to the WD repeat WDR55 family.</text>
</comment>
<dbReference type="Gene3D" id="2.130.10.10">
    <property type="entry name" value="YVTN repeat-like/Quinoprotein amine dehydrogenase"/>
    <property type="match status" value="2"/>
</dbReference>
<protein>
    <recommendedName>
        <fullName evidence="4">WD repeat-containing protein JIP5</fullName>
    </recommendedName>
    <alternativeName>
        <fullName evidence="5">WD repeat-containing protein jip5</fullName>
    </alternativeName>
</protein>
<dbReference type="AlphaFoldDB" id="A0A9N8V4I1"/>
<dbReference type="SUPFAM" id="SSF50978">
    <property type="entry name" value="WD40 repeat-like"/>
    <property type="match status" value="1"/>
</dbReference>
<dbReference type="SMART" id="SM00320">
    <property type="entry name" value="WD40"/>
    <property type="match status" value="5"/>
</dbReference>
<name>A0A9N8V4I1_9GLOM</name>
<dbReference type="EMBL" id="CAJVPL010000077">
    <property type="protein sequence ID" value="CAG8442599.1"/>
    <property type="molecule type" value="Genomic_DNA"/>
</dbReference>
<dbReference type="OrthoDB" id="2288928at2759"/>
<evidence type="ECO:0000313" key="7">
    <source>
        <dbReference type="EMBL" id="CAG8442599.1"/>
    </source>
</evidence>
<evidence type="ECO:0000256" key="3">
    <source>
        <dbReference type="ARBA" id="ARBA00022737"/>
    </source>
</evidence>
<keyword evidence="2 6" id="KW-0853">WD repeat</keyword>